<keyword evidence="1 5" id="KW-0963">Cytoplasm</keyword>
<keyword evidence="3 5" id="KW-0540">Nuclease</keyword>
<comment type="similarity">
    <text evidence="5">Belongs to the YqgF HJR family.</text>
</comment>
<dbReference type="PANTHER" id="PTHR33317">
    <property type="entry name" value="POLYNUCLEOTIDYL TRANSFERASE, RIBONUCLEASE H-LIKE SUPERFAMILY PROTEIN"/>
    <property type="match status" value="1"/>
</dbReference>
<proteinExistence type="inferred from homology"/>
<dbReference type="CDD" id="cd16964">
    <property type="entry name" value="YqgF"/>
    <property type="match status" value="1"/>
</dbReference>
<dbReference type="Pfam" id="PF03652">
    <property type="entry name" value="RuvX"/>
    <property type="match status" value="1"/>
</dbReference>
<evidence type="ECO:0000313" key="7">
    <source>
        <dbReference type="EMBL" id="MDR6239568.1"/>
    </source>
</evidence>
<protein>
    <recommendedName>
        <fullName evidence="5">Putative pre-16S rRNA nuclease</fullName>
        <ecNumber evidence="5">3.1.-.-</ecNumber>
    </recommendedName>
</protein>
<dbReference type="EMBL" id="JAVDQD010000003">
    <property type="protein sequence ID" value="MDR6239568.1"/>
    <property type="molecule type" value="Genomic_DNA"/>
</dbReference>
<dbReference type="GO" id="GO:0005829">
    <property type="term" value="C:cytosol"/>
    <property type="evidence" value="ECO:0007669"/>
    <property type="project" value="TreeGrafter"/>
</dbReference>
<feature type="domain" description="YqgF/RNase H-like" evidence="6">
    <location>
        <begin position="2"/>
        <end position="101"/>
    </location>
</feature>
<evidence type="ECO:0000256" key="2">
    <source>
        <dbReference type="ARBA" id="ARBA00022517"/>
    </source>
</evidence>
<comment type="function">
    <text evidence="5">Could be a nuclease involved in processing of the 5'-end of pre-16S rRNA.</text>
</comment>
<dbReference type="GO" id="GO:0004518">
    <property type="term" value="F:nuclease activity"/>
    <property type="evidence" value="ECO:0007669"/>
    <property type="project" value="UniProtKB-KW"/>
</dbReference>
<evidence type="ECO:0000256" key="3">
    <source>
        <dbReference type="ARBA" id="ARBA00022722"/>
    </source>
</evidence>
<dbReference type="InterPro" id="IPR006641">
    <property type="entry name" value="YqgF/RNaseH-like_dom"/>
</dbReference>
<dbReference type="InterPro" id="IPR012337">
    <property type="entry name" value="RNaseH-like_sf"/>
</dbReference>
<evidence type="ECO:0000259" key="6">
    <source>
        <dbReference type="SMART" id="SM00732"/>
    </source>
</evidence>
<evidence type="ECO:0000256" key="1">
    <source>
        <dbReference type="ARBA" id="ARBA00022490"/>
    </source>
</evidence>
<dbReference type="PANTHER" id="PTHR33317:SF4">
    <property type="entry name" value="POLYNUCLEOTIDYL TRANSFERASE, RIBONUCLEASE H-LIKE SUPERFAMILY PROTEIN"/>
    <property type="match status" value="1"/>
</dbReference>
<sequence>MGRLLAIDYGTKRVGVAVSDPLQIISSPLDVVHSKDIFDFIKNYLKEEQVEAIIVGMPKKLDNTDTNNTQSVKGFVTRLKKLIPDHPPIHFHDERFTSKIALNAMIQAGTKKKDRQNKGNIDKVSAAVILQSYMDSIR</sequence>
<dbReference type="GO" id="GO:0016788">
    <property type="term" value="F:hydrolase activity, acting on ester bonds"/>
    <property type="evidence" value="ECO:0007669"/>
    <property type="project" value="UniProtKB-UniRule"/>
</dbReference>
<organism evidence="7 8">
    <name type="scientific">Aureibacter tunicatorum</name>
    <dbReference type="NCBI Taxonomy" id="866807"/>
    <lineage>
        <taxon>Bacteria</taxon>
        <taxon>Pseudomonadati</taxon>
        <taxon>Bacteroidota</taxon>
        <taxon>Cytophagia</taxon>
        <taxon>Cytophagales</taxon>
        <taxon>Persicobacteraceae</taxon>
        <taxon>Aureibacter</taxon>
    </lineage>
</organism>
<dbReference type="Proteomes" id="UP001185092">
    <property type="component" value="Unassembled WGS sequence"/>
</dbReference>
<dbReference type="SUPFAM" id="SSF53098">
    <property type="entry name" value="Ribonuclease H-like"/>
    <property type="match status" value="1"/>
</dbReference>
<evidence type="ECO:0000313" key="8">
    <source>
        <dbReference type="Proteomes" id="UP001185092"/>
    </source>
</evidence>
<dbReference type="AlphaFoldDB" id="A0AAE3XMZ5"/>
<keyword evidence="4 5" id="KW-0378">Hydrolase</keyword>
<dbReference type="HAMAP" id="MF_00651">
    <property type="entry name" value="Nuclease_YqgF"/>
    <property type="match status" value="1"/>
</dbReference>
<comment type="caution">
    <text evidence="7">The sequence shown here is derived from an EMBL/GenBank/DDBJ whole genome shotgun (WGS) entry which is preliminary data.</text>
</comment>
<keyword evidence="2 5" id="KW-0690">Ribosome biogenesis</keyword>
<comment type="subcellular location">
    <subcellularLocation>
        <location evidence="5">Cytoplasm</location>
    </subcellularLocation>
</comment>
<name>A0AAE3XMZ5_9BACT</name>
<gene>
    <name evidence="7" type="ORF">HNQ88_002616</name>
</gene>
<dbReference type="EC" id="3.1.-.-" evidence="5"/>
<dbReference type="SMART" id="SM00732">
    <property type="entry name" value="YqgFc"/>
    <property type="match status" value="1"/>
</dbReference>
<dbReference type="Gene3D" id="3.30.420.140">
    <property type="entry name" value="YqgF/RNase H-like domain"/>
    <property type="match status" value="1"/>
</dbReference>
<dbReference type="GO" id="GO:0000967">
    <property type="term" value="P:rRNA 5'-end processing"/>
    <property type="evidence" value="ECO:0007669"/>
    <property type="project" value="UniProtKB-UniRule"/>
</dbReference>
<dbReference type="RefSeq" id="WP_309939264.1">
    <property type="nucleotide sequence ID" value="NZ_AP025305.1"/>
</dbReference>
<evidence type="ECO:0000256" key="5">
    <source>
        <dbReference type="HAMAP-Rule" id="MF_00651"/>
    </source>
</evidence>
<keyword evidence="8" id="KW-1185">Reference proteome</keyword>
<reference evidence="7" key="1">
    <citation type="submission" date="2023-07" db="EMBL/GenBank/DDBJ databases">
        <title>Genomic Encyclopedia of Type Strains, Phase IV (KMG-IV): sequencing the most valuable type-strain genomes for metagenomic binning, comparative biology and taxonomic classification.</title>
        <authorList>
            <person name="Goeker M."/>
        </authorList>
    </citation>
    <scope>NUCLEOTIDE SEQUENCE</scope>
    <source>
        <strain evidence="7">DSM 26174</strain>
    </source>
</reference>
<dbReference type="InterPro" id="IPR037027">
    <property type="entry name" value="YqgF/RNaseH-like_dom_sf"/>
</dbReference>
<accession>A0AAE3XMZ5</accession>
<evidence type="ECO:0000256" key="4">
    <source>
        <dbReference type="ARBA" id="ARBA00022801"/>
    </source>
</evidence>
<dbReference type="NCBIfam" id="TIGR00250">
    <property type="entry name" value="RNAse_H_YqgF"/>
    <property type="match status" value="1"/>
</dbReference>
<dbReference type="InterPro" id="IPR005227">
    <property type="entry name" value="YqgF"/>
</dbReference>